<feature type="compositionally biased region" description="Basic and acidic residues" evidence="1">
    <location>
        <begin position="45"/>
        <end position="66"/>
    </location>
</feature>
<organism evidence="2 3">
    <name type="scientific">Halosimplex rubrum</name>
    <dbReference type="NCBI Taxonomy" id="869889"/>
    <lineage>
        <taxon>Archaea</taxon>
        <taxon>Methanobacteriati</taxon>
        <taxon>Methanobacteriota</taxon>
        <taxon>Stenosarchaea group</taxon>
        <taxon>Halobacteria</taxon>
        <taxon>Halobacteriales</taxon>
        <taxon>Haloarculaceae</taxon>
        <taxon>Halosimplex</taxon>
    </lineage>
</organism>
<proteinExistence type="predicted"/>
<reference evidence="2 3" key="1">
    <citation type="submission" date="2020-07" db="EMBL/GenBank/DDBJ databases">
        <title>Halosimplex pelagicum sp. nov. and Halosimplex rubrum sp. nov., isolated from salted brown alga Laminaria, and emended description of the genus Halosimplex.</title>
        <authorList>
            <person name="Cui H."/>
        </authorList>
    </citation>
    <scope>NUCLEOTIDE SEQUENCE [LARGE SCALE GENOMIC DNA]</scope>
    <source>
        <strain evidence="2 3">R27</strain>
    </source>
</reference>
<evidence type="ECO:0000313" key="2">
    <source>
        <dbReference type="EMBL" id="QLH77443.1"/>
    </source>
</evidence>
<dbReference type="AlphaFoldDB" id="A0A7D5NZL7"/>
<dbReference type="Proteomes" id="UP000509667">
    <property type="component" value="Chromosome"/>
</dbReference>
<dbReference type="RefSeq" id="WP_179911370.1">
    <property type="nucleotide sequence ID" value="NZ_CP058910.1"/>
</dbReference>
<gene>
    <name evidence="2" type="ORF">HZS55_09110</name>
</gene>
<evidence type="ECO:0000313" key="3">
    <source>
        <dbReference type="Proteomes" id="UP000509667"/>
    </source>
</evidence>
<feature type="region of interest" description="Disordered" evidence="1">
    <location>
        <begin position="42"/>
        <end position="66"/>
    </location>
</feature>
<protein>
    <submittedName>
        <fullName evidence="2">Uncharacterized protein</fullName>
    </submittedName>
</protein>
<evidence type="ECO:0000256" key="1">
    <source>
        <dbReference type="SAM" id="MobiDB-lite"/>
    </source>
</evidence>
<name>A0A7D5NZL7_9EURY</name>
<accession>A0A7D5NZL7</accession>
<keyword evidence="3" id="KW-1185">Reference proteome</keyword>
<dbReference type="GeneID" id="56078019"/>
<dbReference type="EMBL" id="CP058910">
    <property type="protein sequence ID" value="QLH77443.1"/>
    <property type="molecule type" value="Genomic_DNA"/>
</dbReference>
<dbReference type="KEGG" id="hrr:HZS55_09110"/>
<sequence>MTTKTLHEWGYRHTWPPLIDDLTPRQVQEIALAEQAEAYIQEEQVDGRGGARGDQSSDRDLSTQFYDKERSRREWRDQWNNINGS</sequence>